<dbReference type="RefSeq" id="WP_239495466.1">
    <property type="nucleotide sequence ID" value="NZ_CP016181.1"/>
</dbReference>
<reference evidence="2 3" key="1">
    <citation type="submission" date="2016-06" db="EMBL/GenBank/DDBJ databases">
        <title>The sequenced genome of the ice-adhering bacterium Marinomonas primoryensis, from Antarctica.</title>
        <authorList>
            <person name="Graham L."/>
            <person name="Vance T.D.R."/>
            <person name="Davies P.L."/>
        </authorList>
    </citation>
    <scope>NUCLEOTIDE SEQUENCE [LARGE SCALE GENOMIC DNA]</scope>
    <source>
        <strain evidence="2 3">AceL</strain>
    </source>
</reference>
<feature type="transmembrane region" description="Helical" evidence="1">
    <location>
        <begin position="85"/>
        <end position="118"/>
    </location>
</feature>
<dbReference type="EMBL" id="CP016181">
    <property type="protein sequence ID" value="AWY00544.1"/>
    <property type="molecule type" value="Genomic_DNA"/>
</dbReference>
<evidence type="ECO:0008006" key="4">
    <source>
        <dbReference type="Google" id="ProtNLM"/>
    </source>
</evidence>
<evidence type="ECO:0000256" key="1">
    <source>
        <dbReference type="SAM" id="Phobius"/>
    </source>
</evidence>
<sequence>MKPMKYSGYYLVATGVIHSLIGLALGWNTLIEMHQDHWLSSTVINGQMLFDREAIVWFLLSGFFWILFGIMLQKALNEGFTPPLSLAWGFILIGVLTAVIMPISGAYLFIIQGFILLLGIHKNKK</sequence>
<dbReference type="Pfam" id="PF20064">
    <property type="entry name" value="DUF6463"/>
    <property type="match status" value="1"/>
</dbReference>
<keyword evidence="1" id="KW-0472">Membrane</keyword>
<proteinExistence type="predicted"/>
<keyword evidence="1" id="KW-0812">Transmembrane</keyword>
<evidence type="ECO:0000313" key="3">
    <source>
        <dbReference type="Proteomes" id="UP000249898"/>
    </source>
</evidence>
<feature type="transmembrane region" description="Helical" evidence="1">
    <location>
        <begin position="54"/>
        <end position="73"/>
    </location>
</feature>
<feature type="transmembrane region" description="Helical" evidence="1">
    <location>
        <begin position="6"/>
        <end position="27"/>
    </location>
</feature>
<dbReference type="AlphaFoldDB" id="A0A2Z4PU16"/>
<organism evidence="2 3">
    <name type="scientific">Marinomonas primoryensis</name>
    <dbReference type="NCBI Taxonomy" id="178399"/>
    <lineage>
        <taxon>Bacteria</taxon>
        <taxon>Pseudomonadati</taxon>
        <taxon>Pseudomonadota</taxon>
        <taxon>Gammaproteobacteria</taxon>
        <taxon>Oceanospirillales</taxon>
        <taxon>Oceanospirillaceae</taxon>
        <taxon>Marinomonas</taxon>
    </lineage>
</organism>
<keyword evidence="1" id="KW-1133">Transmembrane helix</keyword>
<name>A0A2Z4PU16_9GAMM</name>
<dbReference type="InterPro" id="IPR045590">
    <property type="entry name" value="DUF6463"/>
</dbReference>
<protein>
    <recommendedName>
        <fullName evidence="4">DUF4064 domain-containing protein</fullName>
    </recommendedName>
</protein>
<dbReference type="Proteomes" id="UP000249898">
    <property type="component" value="Chromosome"/>
</dbReference>
<accession>A0A2Z4PU16</accession>
<evidence type="ECO:0000313" key="2">
    <source>
        <dbReference type="EMBL" id="AWY00544.1"/>
    </source>
</evidence>
<gene>
    <name evidence="2" type="ORF">A8139_11500</name>
</gene>